<dbReference type="Proteomes" id="UP001312865">
    <property type="component" value="Unassembled WGS sequence"/>
</dbReference>
<accession>A0ABU8HE82</accession>
<dbReference type="EMBL" id="JBBAXC010000008">
    <property type="protein sequence ID" value="MEI5907607.1"/>
    <property type="molecule type" value="Genomic_DNA"/>
</dbReference>
<dbReference type="Gene3D" id="3.30.160.170">
    <property type="entry name" value="FlaG-like"/>
    <property type="match status" value="1"/>
</dbReference>
<gene>
    <name evidence="1" type="primary">flaG</name>
    <name evidence="1" type="ORF">WAK64_11125</name>
</gene>
<name>A0ABU8HE82_9BACI</name>
<keyword evidence="2" id="KW-1185">Reference proteome</keyword>
<dbReference type="PANTHER" id="PTHR37166">
    <property type="entry name" value="PROTEIN FLAG"/>
    <property type="match status" value="1"/>
</dbReference>
<dbReference type="RefSeq" id="WP_336587045.1">
    <property type="nucleotide sequence ID" value="NZ_JBBAXC010000008.1"/>
</dbReference>
<evidence type="ECO:0000313" key="1">
    <source>
        <dbReference type="EMBL" id="MEI5907607.1"/>
    </source>
</evidence>
<keyword evidence="1" id="KW-0966">Cell projection</keyword>
<reference evidence="1 2" key="1">
    <citation type="journal article" date="2018" name="J. Microbiol.">
        <title>Bacillus spongiae sp. nov., isolated from sponge of Jeju Island.</title>
        <authorList>
            <person name="Lee G.E."/>
            <person name="Im W.T."/>
            <person name="Park J.S."/>
        </authorList>
    </citation>
    <scope>NUCLEOTIDE SEQUENCE [LARGE SCALE GENOMIC DNA]</scope>
    <source>
        <strain evidence="1 2">135PIL107-10</strain>
    </source>
</reference>
<dbReference type="Pfam" id="PF03646">
    <property type="entry name" value="FlaG"/>
    <property type="match status" value="1"/>
</dbReference>
<organism evidence="1 2">
    <name type="scientific">Bacillus spongiae</name>
    <dbReference type="NCBI Taxonomy" id="2683610"/>
    <lineage>
        <taxon>Bacteria</taxon>
        <taxon>Bacillati</taxon>
        <taxon>Bacillota</taxon>
        <taxon>Bacilli</taxon>
        <taxon>Bacillales</taxon>
        <taxon>Bacillaceae</taxon>
        <taxon>Bacillus</taxon>
    </lineage>
</organism>
<dbReference type="InterPro" id="IPR005186">
    <property type="entry name" value="FlaG"/>
</dbReference>
<sequence>MVNKVDLNTVPALKQDSMEASLSNRPIELSSTLLKIEQDAVQQEIPPKEQVEKVIHSVNEFLKASPTSLKFEFHEKLQEYFVSVIDNETKEVVREIPPKKLLDMYAAMTEFVGILVDKKI</sequence>
<proteinExistence type="predicted"/>
<evidence type="ECO:0000313" key="2">
    <source>
        <dbReference type="Proteomes" id="UP001312865"/>
    </source>
</evidence>
<keyword evidence="1" id="KW-0282">Flagellum</keyword>
<dbReference type="SUPFAM" id="SSF160214">
    <property type="entry name" value="FlaG-like"/>
    <property type="match status" value="1"/>
</dbReference>
<dbReference type="PANTHER" id="PTHR37166:SF1">
    <property type="entry name" value="PROTEIN FLAG"/>
    <property type="match status" value="1"/>
</dbReference>
<dbReference type="NCBIfam" id="NF005834">
    <property type="entry name" value="PRK07738.1"/>
    <property type="match status" value="1"/>
</dbReference>
<comment type="caution">
    <text evidence="1">The sequence shown here is derived from an EMBL/GenBank/DDBJ whole genome shotgun (WGS) entry which is preliminary data.</text>
</comment>
<keyword evidence="1" id="KW-0969">Cilium</keyword>
<protein>
    <submittedName>
        <fullName evidence="1">Flagellar protein FlaG</fullName>
    </submittedName>
</protein>
<dbReference type="InterPro" id="IPR035924">
    <property type="entry name" value="FlaG-like_sf"/>
</dbReference>